<dbReference type="RefSeq" id="WP_354145034.1">
    <property type="nucleotide sequence ID" value="NZ_JAZDQV010000008.1"/>
</dbReference>
<evidence type="ECO:0000313" key="4">
    <source>
        <dbReference type="Proteomes" id="UP001343492"/>
    </source>
</evidence>
<feature type="region of interest" description="Disordered" evidence="1">
    <location>
        <begin position="1"/>
        <end position="32"/>
    </location>
</feature>
<dbReference type="Proteomes" id="UP001343492">
    <property type="component" value="Unassembled WGS sequence"/>
</dbReference>
<feature type="transmembrane region" description="Helical" evidence="2">
    <location>
        <begin position="104"/>
        <end position="123"/>
    </location>
</feature>
<evidence type="ECO:0000256" key="1">
    <source>
        <dbReference type="SAM" id="MobiDB-lite"/>
    </source>
</evidence>
<keyword evidence="2" id="KW-1133">Transmembrane helix</keyword>
<accession>A0ABU7GFR6</accession>
<name>A0ABU7GFR6_9SPHN</name>
<keyword evidence="4" id="KW-1185">Reference proteome</keyword>
<comment type="caution">
    <text evidence="3">The sequence shown here is derived from an EMBL/GenBank/DDBJ whole genome shotgun (WGS) entry which is preliminary data.</text>
</comment>
<protein>
    <submittedName>
        <fullName evidence="3">Phage holin family protein</fullName>
    </submittedName>
</protein>
<feature type="compositionally biased region" description="Basic and acidic residues" evidence="1">
    <location>
        <begin position="1"/>
        <end position="13"/>
    </location>
</feature>
<proteinExistence type="predicted"/>
<reference evidence="3 4" key="1">
    <citation type="submission" date="2024-01" db="EMBL/GenBank/DDBJ databases">
        <title>The genome sequence of Erythrobacteraceae sp. strain 1XM1-14.</title>
        <authorList>
            <person name="Liu Y."/>
        </authorList>
    </citation>
    <scope>NUCLEOTIDE SEQUENCE [LARGE SCALE GENOMIC DNA]</scope>
    <source>
        <strain evidence="3 4">1XM1-14</strain>
    </source>
</reference>
<keyword evidence="2" id="KW-0472">Membrane</keyword>
<keyword evidence="2" id="KW-0812">Transmembrane</keyword>
<evidence type="ECO:0000256" key="2">
    <source>
        <dbReference type="SAM" id="Phobius"/>
    </source>
</evidence>
<evidence type="ECO:0000313" key="3">
    <source>
        <dbReference type="EMBL" id="MEE1877933.1"/>
    </source>
</evidence>
<gene>
    <name evidence="3" type="ORF">VRS74_09590</name>
</gene>
<organism evidence="3 4">
    <name type="scientific">Altererythrobacter litoralis</name>
    <dbReference type="NCBI Taxonomy" id="3113904"/>
    <lineage>
        <taxon>Bacteria</taxon>
        <taxon>Pseudomonadati</taxon>
        <taxon>Pseudomonadota</taxon>
        <taxon>Alphaproteobacteria</taxon>
        <taxon>Sphingomonadales</taxon>
        <taxon>Erythrobacteraceae</taxon>
        <taxon>Altererythrobacter</taxon>
    </lineage>
</organism>
<sequence>MRDEDRADPRPVDVDDELDAALRGDEDGQAQPDGSLVDDVAALVQDGRNFVEAEIAFQKTRLAFAANRSKSAVVSGLFALAFIHLALIALVVGLVIALTPLVSALGATAIVVGLLLFGAFLMLMRMRNSTQEIGDAFGNDNAEGGK</sequence>
<dbReference type="EMBL" id="JAZDQV010000008">
    <property type="protein sequence ID" value="MEE1877933.1"/>
    <property type="molecule type" value="Genomic_DNA"/>
</dbReference>
<feature type="transmembrane region" description="Helical" evidence="2">
    <location>
        <begin position="77"/>
        <end position="98"/>
    </location>
</feature>